<proteinExistence type="predicted"/>
<protein>
    <submittedName>
        <fullName evidence="1">Type III effector</fullName>
    </submittedName>
</protein>
<sequence>MKLDILLQSLTDNPESVSFTQTMEVIDSLYQFTATSFKNSGVHNEAGTNSGSCKIFSFAQLHNLTKQQTLHCFGDYYRQDVLAHPGENDHQNIRAFLANRNGLEEVHFDTVPLTESGK</sequence>
<dbReference type="EMBL" id="PNBX01000055">
    <property type="protein sequence ID" value="TMO67544.1"/>
    <property type="molecule type" value="Genomic_DNA"/>
</dbReference>
<dbReference type="OrthoDB" id="9790826at2"/>
<reference evidence="2" key="2">
    <citation type="submission" date="2019-06" db="EMBL/GenBank/DDBJ databases">
        <title>Co-occurence of chitin degradation, pigmentation and bioactivity in marine Pseudoalteromonas.</title>
        <authorList>
            <person name="Sonnenschein E.C."/>
            <person name="Bech P.K."/>
        </authorList>
    </citation>
    <scope>NUCLEOTIDE SEQUENCE [LARGE SCALE GENOMIC DNA]</scope>
    <source>
        <strain evidence="2">S3790</strain>
    </source>
</reference>
<comment type="caution">
    <text evidence="1">The sequence shown here is derived from an EMBL/GenBank/DDBJ whole genome shotgun (WGS) entry which is preliminary data.</text>
</comment>
<reference evidence="1 2" key="1">
    <citation type="submission" date="2018-01" db="EMBL/GenBank/DDBJ databases">
        <authorList>
            <person name="Paulsen S."/>
            <person name="Gram L.K."/>
        </authorList>
    </citation>
    <scope>NUCLEOTIDE SEQUENCE [LARGE SCALE GENOMIC DNA]</scope>
    <source>
        <strain evidence="1 2">S3790</strain>
    </source>
</reference>
<dbReference type="Gene3D" id="3.20.160.10">
    <property type="entry name" value="vpa0580 domain like"/>
    <property type="match status" value="1"/>
</dbReference>
<dbReference type="Pfam" id="PF08888">
    <property type="entry name" value="HopJ"/>
    <property type="match status" value="1"/>
</dbReference>
<accession>A0A5S3V741</accession>
<dbReference type="InterPro" id="IPR014984">
    <property type="entry name" value="HopJ"/>
</dbReference>
<dbReference type="RefSeq" id="WP_138592345.1">
    <property type="nucleotide sequence ID" value="NZ_PNBX01000055.1"/>
</dbReference>
<dbReference type="Proteomes" id="UP000307217">
    <property type="component" value="Unassembled WGS sequence"/>
</dbReference>
<organism evidence="1 2">
    <name type="scientific">Pseudoalteromonas aurantia</name>
    <dbReference type="NCBI Taxonomy" id="43654"/>
    <lineage>
        <taxon>Bacteria</taxon>
        <taxon>Pseudomonadati</taxon>
        <taxon>Pseudomonadota</taxon>
        <taxon>Gammaproteobacteria</taxon>
        <taxon>Alteromonadales</taxon>
        <taxon>Pseudoalteromonadaceae</taxon>
        <taxon>Pseudoalteromonas</taxon>
    </lineage>
</organism>
<dbReference type="AlphaFoldDB" id="A0A5S3V741"/>
<gene>
    <name evidence="1" type="ORF">CWC19_13460</name>
</gene>
<dbReference type="InterPro" id="IPR038604">
    <property type="entry name" value="HopJ_sf"/>
</dbReference>
<name>A0A5S3V741_9GAMM</name>
<evidence type="ECO:0000313" key="2">
    <source>
        <dbReference type="Proteomes" id="UP000307217"/>
    </source>
</evidence>
<evidence type="ECO:0000313" key="1">
    <source>
        <dbReference type="EMBL" id="TMO67544.1"/>
    </source>
</evidence>